<dbReference type="GO" id="GO:0005829">
    <property type="term" value="C:cytosol"/>
    <property type="evidence" value="ECO:0007669"/>
    <property type="project" value="TreeGrafter"/>
</dbReference>
<evidence type="ECO:0000313" key="17">
    <source>
        <dbReference type="EMBL" id="KAK5781149.1"/>
    </source>
</evidence>
<comment type="cofactor">
    <cofactor evidence="1">
        <name>Co(2+)</name>
        <dbReference type="ChEBI" id="CHEBI:48828"/>
    </cofactor>
</comment>
<feature type="binding site" evidence="11">
    <location>
        <position position="29"/>
    </location>
    <ligand>
        <name>substrate</name>
    </ligand>
</feature>
<dbReference type="FunFam" id="3.40.50.970:FF:000003">
    <property type="entry name" value="Transketolase"/>
    <property type="match status" value="1"/>
</dbReference>
<evidence type="ECO:0000256" key="11">
    <source>
        <dbReference type="PIRSR" id="PIRSR605478-2"/>
    </source>
</evidence>
<evidence type="ECO:0000256" key="2">
    <source>
        <dbReference type="ARBA" id="ARBA00007131"/>
    </source>
</evidence>
<dbReference type="Gene3D" id="3.40.50.920">
    <property type="match status" value="1"/>
</dbReference>
<dbReference type="SUPFAM" id="SSF52922">
    <property type="entry name" value="TK C-terminal domain-like"/>
    <property type="match status" value="1"/>
</dbReference>
<feature type="active site" description="Proton donor" evidence="10">
    <location>
        <position position="419"/>
    </location>
</feature>
<dbReference type="CDD" id="cd02012">
    <property type="entry name" value="TPP_TK"/>
    <property type="match status" value="1"/>
</dbReference>
<keyword evidence="6 13" id="KW-0479">Metal-binding</keyword>
<keyword evidence="8 12" id="KW-0786">Thiamine pyrophosphate</keyword>
<dbReference type="InterPro" id="IPR033247">
    <property type="entry name" value="Transketolase_fam"/>
</dbReference>
<feature type="binding site" evidence="11">
    <location>
        <position position="387"/>
    </location>
    <ligand>
        <name>substrate</name>
    </ligand>
</feature>
<feature type="binding site" evidence="12">
    <location>
        <position position="68"/>
    </location>
    <ligand>
        <name>thiamine diphosphate</name>
        <dbReference type="ChEBI" id="CHEBI:58937"/>
    </ligand>
</feature>
<evidence type="ECO:0000256" key="9">
    <source>
        <dbReference type="ARBA" id="ARBA00049473"/>
    </source>
</evidence>
<dbReference type="InterPro" id="IPR049557">
    <property type="entry name" value="Transketolase_CS"/>
</dbReference>
<evidence type="ECO:0000259" key="16">
    <source>
        <dbReference type="SMART" id="SM00861"/>
    </source>
</evidence>
<keyword evidence="18" id="KW-1185">Reference proteome</keyword>
<dbReference type="AlphaFoldDB" id="A0AAN7WLY8"/>
<evidence type="ECO:0000256" key="5">
    <source>
        <dbReference type="ARBA" id="ARBA00022679"/>
    </source>
</evidence>
<dbReference type="PANTHER" id="PTHR43522:SF2">
    <property type="entry name" value="TRANSKETOLASE 1-RELATED"/>
    <property type="match status" value="1"/>
</dbReference>
<feature type="binding site" evidence="11">
    <location>
        <position position="478"/>
    </location>
    <ligand>
        <name>substrate</name>
    </ligand>
</feature>
<dbReference type="GO" id="GO:0004802">
    <property type="term" value="F:transketolase activity"/>
    <property type="evidence" value="ECO:0007669"/>
    <property type="project" value="UniProtKB-EC"/>
</dbReference>
<sequence>MKFEDIDKLAISTLRLLSVDQVASAQSGHPGAPLGLAPTAHVLWRHMKFNPKNVGWINKDRFVLSNGHACALLYSLLHLSGYDYSIDDLKQFRHLNSRTPGHPEAELPGIETTTGPLGQGIANSVGLAIAQANFAATYNKPNDNMIISDSYTYVFLGDGCLQEGVASEACSLAGHLKLGNLIVFYDDNKITIDGKTQLSFDEDVLKRFEAYGWETLTVENGDEDLNAISDALERAQNNKDQPSIIKVTTTIGFGSLNQGKEVVHGSPLKEDDVKQIKKKFGFDPNKSFVVPQEVYDFYKNNIINPGIEVNKKWDQILETYLAKYPKEGEEIKRRLNEALPSNWDHCLPTFKPEDSSMATRKLSEIVLTKIVHELPEVIGGSADLTLSNLTKAKDSVDFQPPQSGIGDYSGRYIRYGIREHAMGAIMNGISAYGANFKPYGGTFLNFVSYGVGALRLAAISNEPVIWVATHDSIGLGEDGPTHQPIETLTHLRAIPNLHVWRPADGNETVAAYKCAIESKHTPSVIALSRQNLPQLEGSCHKKSLYGAYIIYDVENPDVIITSTGSEVYLCIEAAKLLKKRSNPIKARVISQPDFHSFNKQTKEYQLSIYPDSVPVVSVEAGATYIWSRYAHESIGINRFGCSGKGLDVYKYFSLVPEEIAKKVDIILKSYEGKVVYSPINKVLPL</sequence>
<evidence type="ECO:0000256" key="1">
    <source>
        <dbReference type="ARBA" id="ARBA00001941"/>
    </source>
</evidence>
<dbReference type="EC" id="2.2.1.1" evidence="4 15"/>
<dbReference type="InterPro" id="IPR005475">
    <property type="entry name" value="Transketolase-like_Pyr-bd"/>
</dbReference>
<feature type="binding site" evidence="12">
    <location>
        <position position="159"/>
    </location>
    <ligand>
        <name>thiamine diphosphate</name>
        <dbReference type="ChEBI" id="CHEBI:58937"/>
    </ligand>
</feature>
<feature type="binding site" evidence="11">
    <location>
        <position position="482"/>
    </location>
    <ligand>
        <name>substrate</name>
    </ligand>
</feature>
<comment type="catalytic activity">
    <reaction evidence="9 15">
        <text>D-sedoheptulose 7-phosphate + D-glyceraldehyde 3-phosphate = aldehydo-D-ribose 5-phosphate + D-xylulose 5-phosphate</text>
        <dbReference type="Rhea" id="RHEA:10508"/>
        <dbReference type="ChEBI" id="CHEBI:57483"/>
        <dbReference type="ChEBI" id="CHEBI:57737"/>
        <dbReference type="ChEBI" id="CHEBI:58273"/>
        <dbReference type="ChEBI" id="CHEBI:59776"/>
        <dbReference type="EC" id="2.2.1.1"/>
    </reaction>
</comment>
<organism evidence="17 18">
    <name type="scientific">Arxiozyma heterogenica</name>
    <dbReference type="NCBI Taxonomy" id="278026"/>
    <lineage>
        <taxon>Eukaryota</taxon>
        <taxon>Fungi</taxon>
        <taxon>Dikarya</taxon>
        <taxon>Ascomycota</taxon>
        <taxon>Saccharomycotina</taxon>
        <taxon>Saccharomycetes</taxon>
        <taxon>Saccharomycetales</taxon>
        <taxon>Saccharomycetaceae</taxon>
        <taxon>Arxiozyma</taxon>
    </lineage>
</organism>
<keyword evidence="7 13" id="KW-0460">Magnesium</keyword>
<feature type="binding site" evidence="11">
    <location>
        <position position="529"/>
    </location>
    <ligand>
        <name>substrate</name>
    </ligand>
</feature>
<dbReference type="InterPro" id="IPR055152">
    <property type="entry name" value="Transketolase-like_C_2"/>
</dbReference>
<evidence type="ECO:0000256" key="6">
    <source>
        <dbReference type="ARBA" id="ARBA00022723"/>
    </source>
</evidence>
<dbReference type="CDD" id="cd07033">
    <property type="entry name" value="TPP_PYR_DXS_TK_like"/>
    <property type="match status" value="1"/>
</dbReference>
<keyword evidence="5 15" id="KW-0808">Transferase</keyword>
<feature type="binding site" evidence="11">
    <location>
        <position position="470"/>
    </location>
    <ligand>
        <name>substrate</name>
    </ligand>
</feature>
<evidence type="ECO:0000256" key="12">
    <source>
        <dbReference type="PIRSR" id="PIRSR605478-3"/>
    </source>
</evidence>
<dbReference type="InterPro" id="IPR005474">
    <property type="entry name" value="Transketolase_N"/>
</dbReference>
<keyword evidence="15" id="KW-0106">Calcium</keyword>
<dbReference type="PANTHER" id="PTHR43522">
    <property type="entry name" value="TRANSKETOLASE"/>
    <property type="match status" value="1"/>
</dbReference>
<dbReference type="InterPro" id="IPR020826">
    <property type="entry name" value="Transketolase_BS"/>
</dbReference>
<proteinExistence type="inferred from homology"/>
<dbReference type="Pfam" id="PF02779">
    <property type="entry name" value="Transket_pyr"/>
    <property type="match status" value="1"/>
</dbReference>
<dbReference type="InterPro" id="IPR029061">
    <property type="entry name" value="THDP-binding"/>
</dbReference>
<evidence type="ECO:0000256" key="10">
    <source>
        <dbReference type="PIRSR" id="PIRSR605478-1"/>
    </source>
</evidence>
<dbReference type="InterPro" id="IPR005478">
    <property type="entry name" value="Transketolase_bac-like"/>
</dbReference>
<comment type="subunit">
    <text evidence="3 15">Homodimer.</text>
</comment>
<dbReference type="FunFam" id="3.40.50.970:FF:000004">
    <property type="entry name" value="Transketolase"/>
    <property type="match status" value="1"/>
</dbReference>
<evidence type="ECO:0000256" key="7">
    <source>
        <dbReference type="ARBA" id="ARBA00022842"/>
    </source>
</evidence>
<evidence type="ECO:0000256" key="13">
    <source>
        <dbReference type="PIRSR" id="PIRSR605478-4"/>
    </source>
</evidence>
<evidence type="ECO:0000256" key="14">
    <source>
        <dbReference type="PIRSR" id="PIRSR605478-5"/>
    </source>
</evidence>
<dbReference type="SUPFAM" id="SSF52518">
    <property type="entry name" value="Thiamin diphosphate-binding fold (THDP-binding)"/>
    <property type="match status" value="2"/>
</dbReference>
<feature type="binding site" evidence="12">
    <location>
        <begin position="115"/>
        <end position="117"/>
    </location>
    <ligand>
        <name>thiamine diphosphate</name>
        <dbReference type="ChEBI" id="CHEBI:58937"/>
    </ligand>
</feature>
<evidence type="ECO:0000313" key="18">
    <source>
        <dbReference type="Proteomes" id="UP001306508"/>
    </source>
</evidence>
<protein>
    <recommendedName>
        <fullName evidence="4 15">Transketolase</fullName>
        <ecNumber evidence="4 15">2.2.1.1</ecNumber>
    </recommendedName>
</protein>
<feature type="domain" description="Transketolase-like pyrimidine-binding" evidence="16">
    <location>
        <begin position="357"/>
        <end position="534"/>
    </location>
</feature>
<dbReference type="SMART" id="SM00861">
    <property type="entry name" value="Transket_pyr"/>
    <property type="match status" value="1"/>
</dbReference>
<feature type="binding site" evidence="12">
    <location>
        <position position="264"/>
    </location>
    <ligand>
        <name>thiamine diphosphate</name>
        <dbReference type="ChEBI" id="CHEBI:58937"/>
    </ligand>
</feature>
<feature type="binding site" evidence="13">
    <location>
        <position position="190"/>
    </location>
    <ligand>
        <name>Mg(2+)</name>
        <dbReference type="ChEBI" id="CHEBI:18420"/>
    </ligand>
</feature>
<comment type="caution">
    <text evidence="17">The sequence shown here is derived from an EMBL/GenBank/DDBJ whole genome shotgun (WGS) entry which is preliminary data.</text>
</comment>
<gene>
    <name evidence="17" type="ORF">RI543_001542</name>
</gene>
<dbReference type="EMBL" id="JAWIZZ010000038">
    <property type="protein sequence ID" value="KAK5781149.1"/>
    <property type="molecule type" value="Genomic_DNA"/>
</dbReference>
<reference evidence="18" key="1">
    <citation type="submission" date="2023-07" db="EMBL/GenBank/DDBJ databases">
        <title>A draft genome of Kazachstania heterogenica Y-27499.</title>
        <authorList>
            <person name="Donic C."/>
            <person name="Kralova J.S."/>
            <person name="Fidel L."/>
            <person name="Ben-Dor S."/>
            <person name="Jung S."/>
        </authorList>
    </citation>
    <scope>NUCLEOTIDE SEQUENCE [LARGE SCALE GENOMIC DNA]</scope>
    <source>
        <strain evidence="18">Y27499</strain>
    </source>
</reference>
<feature type="binding site" evidence="11">
    <location>
        <position position="264"/>
    </location>
    <ligand>
        <name>substrate</name>
    </ligand>
</feature>
<evidence type="ECO:0000256" key="15">
    <source>
        <dbReference type="RuleBase" id="RU004996"/>
    </source>
</evidence>
<evidence type="ECO:0000256" key="4">
    <source>
        <dbReference type="ARBA" id="ARBA00013152"/>
    </source>
</evidence>
<comment type="similarity">
    <text evidence="2 15">Belongs to the transketolase family.</text>
</comment>
<comment type="function">
    <text evidence="15">Catalyzes the transfer of a two-carbon ketol group from a ketose donor to an aldose acceptor, via a covalent intermediate with the cofactor thiamine pyrophosphate.</text>
</comment>
<dbReference type="InterPro" id="IPR009014">
    <property type="entry name" value="Transketo_C/PFOR_II"/>
</dbReference>
<dbReference type="GO" id="GO:0046872">
    <property type="term" value="F:metal ion binding"/>
    <property type="evidence" value="ECO:0007669"/>
    <property type="project" value="UniProtKB-KW"/>
</dbReference>
<feature type="binding site" evidence="12">
    <location>
        <position position="188"/>
    </location>
    <ligand>
        <name>thiamine diphosphate</name>
        <dbReference type="ChEBI" id="CHEBI:58937"/>
    </ligand>
</feature>
<feature type="binding site" evidence="13">
    <location>
        <position position="188"/>
    </location>
    <ligand>
        <name>Mg(2+)</name>
        <dbReference type="ChEBI" id="CHEBI:18420"/>
    </ligand>
</feature>
<evidence type="ECO:0000256" key="3">
    <source>
        <dbReference type="ARBA" id="ARBA00011738"/>
    </source>
</evidence>
<name>A0AAN7WLY8_9SACH</name>
<comment type="cofactor">
    <cofactor evidence="13">
        <name>Mg(2+)</name>
        <dbReference type="ChEBI" id="CHEBI:18420"/>
    </cofactor>
    <text evidence="13">Binds 1 Mg(2+) ion per subunit. Can also utilize other divalent metal cations, such as Ca(2+), Mn(2+) and Co(2+).</text>
</comment>
<dbReference type="Proteomes" id="UP001306508">
    <property type="component" value="Unassembled WGS sequence"/>
</dbReference>
<feature type="site" description="Important for catalytic activity" evidence="14">
    <location>
        <position position="29"/>
    </location>
</feature>
<feature type="binding site" evidence="12">
    <location>
        <position position="446"/>
    </location>
    <ligand>
        <name>thiamine diphosphate</name>
        <dbReference type="ChEBI" id="CHEBI:58937"/>
    </ligand>
</feature>
<feature type="site" description="Important for catalytic activity" evidence="14">
    <location>
        <position position="264"/>
    </location>
</feature>
<accession>A0AAN7WLY8</accession>
<feature type="binding site" evidence="13">
    <location>
        <position position="158"/>
    </location>
    <ligand>
        <name>Mg(2+)</name>
        <dbReference type="ChEBI" id="CHEBI:18420"/>
    </ligand>
</feature>
<dbReference type="PROSITE" id="PS00801">
    <property type="entry name" value="TRANSKETOLASE_1"/>
    <property type="match status" value="1"/>
</dbReference>
<dbReference type="PROSITE" id="PS00802">
    <property type="entry name" value="TRANSKETOLASE_2"/>
    <property type="match status" value="1"/>
</dbReference>
<comment type="cofactor">
    <cofactor evidence="15">
        <name>Mg(2+)</name>
        <dbReference type="ChEBI" id="CHEBI:18420"/>
    </cofactor>
    <cofactor evidence="15">
        <name>Ca(2+)</name>
        <dbReference type="ChEBI" id="CHEBI:29108"/>
    </cofactor>
    <cofactor evidence="15">
        <name>Mn(2+)</name>
        <dbReference type="ChEBI" id="CHEBI:29035"/>
    </cofactor>
    <cofactor evidence="15">
        <name>Co(2+)</name>
        <dbReference type="ChEBI" id="CHEBI:48828"/>
    </cofactor>
    <text evidence="15">Binds 1 Mg(2+) ion per subunit. Can also utilize other divalent metal cations, such as Ca(2+), Mn(2+) and Co(2+).</text>
</comment>
<dbReference type="Pfam" id="PF22613">
    <property type="entry name" value="Transketolase_C_1"/>
    <property type="match status" value="1"/>
</dbReference>
<dbReference type="GO" id="GO:0005634">
    <property type="term" value="C:nucleus"/>
    <property type="evidence" value="ECO:0007669"/>
    <property type="project" value="TreeGrafter"/>
</dbReference>
<dbReference type="NCBIfam" id="TIGR00232">
    <property type="entry name" value="tktlase_bact"/>
    <property type="match status" value="1"/>
</dbReference>
<comment type="cofactor">
    <cofactor evidence="12">
        <name>thiamine diphosphate</name>
        <dbReference type="ChEBI" id="CHEBI:58937"/>
    </cofactor>
    <text evidence="12">Binds 1 thiamine pyrophosphate per subunit. During the reaction, the substrate forms a covalent intermediate with the cofactor.</text>
</comment>
<dbReference type="Pfam" id="PF00456">
    <property type="entry name" value="Transketolase_N"/>
    <property type="match status" value="1"/>
</dbReference>
<dbReference type="Gene3D" id="3.40.50.970">
    <property type="match status" value="2"/>
</dbReference>
<feature type="binding site" evidence="11">
    <location>
        <position position="360"/>
    </location>
    <ligand>
        <name>substrate</name>
    </ligand>
</feature>
<dbReference type="GO" id="GO:0006098">
    <property type="term" value="P:pentose-phosphate shunt"/>
    <property type="evidence" value="ECO:0007669"/>
    <property type="project" value="TreeGrafter"/>
</dbReference>
<evidence type="ECO:0000256" key="8">
    <source>
        <dbReference type="ARBA" id="ARBA00023052"/>
    </source>
</evidence>